<dbReference type="PROSITE" id="PS00463">
    <property type="entry name" value="ZN2_CY6_FUNGAL_1"/>
    <property type="match status" value="1"/>
</dbReference>
<dbReference type="Gene3D" id="4.10.240.10">
    <property type="entry name" value="Zn(2)-C6 fungal-type DNA-binding domain"/>
    <property type="match status" value="1"/>
</dbReference>
<dbReference type="PANTHER" id="PTHR47256:SF3">
    <property type="entry name" value="ZN(II)2CYS6 TRANSCRIPTION FACTOR (EUROFUNG)"/>
    <property type="match status" value="1"/>
</dbReference>
<protein>
    <recommendedName>
        <fullName evidence="5">Zn(2)-C6 fungal-type domain-containing protein</fullName>
    </recommendedName>
</protein>
<dbReference type="InterPro" id="IPR036864">
    <property type="entry name" value="Zn2-C6_fun-type_DNA-bd_sf"/>
</dbReference>
<keyword evidence="1" id="KW-0805">Transcription regulation</keyword>
<proteinExistence type="predicted"/>
<reference evidence="7" key="1">
    <citation type="journal article" date="2017" name="Genome Biol.">
        <title>Comparative genomics reveals high biological diversity and specific adaptations in the industrially and medically important fungal genus Aspergillus.</title>
        <authorList>
            <person name="de Vries R.P."/>
            <person name="Riley R."/>
            <person name="Wiebenga A."/>
            <person name="Aguilar-Osorio G."/>
            <person name="Amillis S."/>
            <person name="Uchima C.A."/>
            <person name="Anderluh G."/>
            <person name="Asadollahi M."/>
            <person name="Askin M."/>
            <person name="Barry K."/>
            <person name="Battaglia E."/>
            <person name="Bayram O."/>
            <person name="Benocci T."/>
            <person name="Braus-Stromeyer S.A."/>
            <person name="Caldana C."/>
            <person name="Canovas D."/>
            <person name="Cerqueira G.C."/>
            <person name="Chen F."/>
            <person name="Chen W."/>
            <person name="Choi C."/>
            <person name="Clum A."/>
            <person name="Dos Santos R.A."/>
            <person name="Damasio A.R."/>
            <person name="Diallinas G."/>
            <person name="Emri T."/>
            <person name="Fekete E."/>
            <person name="Flipphi M."/>
            <person name="Freyberg S."/>
            <person name="Gallo A."/>
            <person name="Gournas C."/>
            <person name="Habgood R."/>
            <person name="Hainaut M."/>
            <person name="Harispe M.L."/>
            <person name="Henrissat B."/>
            <person name="Hilden K.S."/>
            <person name="Hope R."/>
            <person name="Hossain A."/>
            <person name="Karabika E."/>
            <person name="Karaffa L."/>
            <person name="Karanyi Z."/>
            <person name="Krasevec N."/>
            <person name="Kuo A."/>
            <person name="Kusch H."/>
            <person name="LaButti K."/>
            <person name="Lagendijk E.L."/>
            <person name="Lapidus A."/>
            <person name="Levasseur A."/>
            <person name="Lindquist E."/>
            <person name="Lipzen A."/>
            <person name="Logrieco A.F."/>
            <person name="MacCabe A."/>
            <person name="Maekelae M.R."/>
            <person name="Malavazi I."/>
            <person name="Melin P."/>
            <person name="Meyer V."/>
            <person name="Mielnichuk N."/>
            <person name="Miskei M."/>
            <person name="Molnar A.P."/>
            <person name="Mule G."/>
            <person name="Ngan C.Y."/>
            <person name="Orejas M."/>
            <person name="Orosz E."/>
            <person name="Ouedraogo J.P."/>
            <person name="Overkamp K.M."/>
            <person name="Park H.-S."/>
            <person name="Perrone G."/>
            <person name="Piumi F."/>
            <person name="Punt P.J."/>
            <person name="Ram A.F."/>
            <person name="Ramon A."/>
            <person name="Rauscher S."/>
            <person name="Record E."/>
            <person name="Riano-Pachon D.M."/>
            <person name="Robert V."/>
            <person name="Roehrig J."/>
            <person name="Ruller R."/>
            <person name="Salamov A."/>
            <person name="Salih N.S."/>
            <person name="Samson R.A."/>
            <person name="Sandor E."/>
            <person name="Sanguinetti M."/>
            <person name="Schuetze T."/>
            <person name="Sepcic K."/>
            <person name="Shelest E."/>
            <person name="Sherlock G."/>
            <person name="Sophianopoulou V."/>
            <person name="Squina F.M."/>
            <person name="Sun H."/>
            <person name="Susca A."/>
            <person name="Todd R.B."/>
            <person name="Tsang A."/>
            <person name="Unkles S.E."/>
            <person name="van de Wiele N."/>
            <person name="van Rossen-Uffink D."/>
            <person name="Oliveira J.V."/>
            <person name="Vesth T.C."/>
            <person name="Visser J."/>
            <person name="Yu J.-H."/>
            <person name="Zhou M."/>
            <person name="Andersen M.R."/>
            <person name="Archer D.B."/>
            <person name="Baker S.E."/>
            <person name="Benoit I."/>
            <person name="Brakhage A.A."/>
            <person name="Braus G.H."/>
            <person name="Fischer R."/>
            <person name="Frisvad J.C."/>
            <person name="Goldman G.H."/>
            <person name="Houbraken J."/>
            <person name="Oakley B."/>
            <person name="Pocsi I."/>
            <person name="Scazzocchio C."/>
            <person name="Seiboth B."/>
            <person name="vanKuyk P.A."/>
            <person name="Wortman J."/>
            <person name="Dyer P.S."/>
            <person name="Grigoriev I.V."/>
        </authorList>
    </citation>
    <scope>NUCLEOTIDE SEQUENCE [LARGE SCALE GENOMIC DNA]</scope>
    <source>
        <strain evidence="7">CBS 106.47</strain>
    </source>
</reference>
<dbReference type="InterPro" id="IPR001138">
    <property type="entry name" value="Zn2Cys6_DnaBD"/>
</dbReference>
<dbReference type="VEuPathDB" id="FungiDB:ASPFODRAFT_519965"/>
<dbReference type="GO" id="GO:0009893">
    <property type="term" value="P:positive regulation of metabolic process"/>
    <property type="evidence" value="ECO:0007669"/>
    <property type="project" value="UniProtKB-ARBA"/>
</dbReference>
<sequence length="104" mass="11933">MKRRGLACQYCRKHRVKCVGSPCCEACNKSGTTCIFEPHKDRRRKANRRHVEERLNRNERVLTLVLQILGSGQMNDIGFLSCIVKRASTPEDAISELQTLFQIN</sequence>
<dbReference type="GO" id="GO:0003677">
    <property type="term" value="F:DNA binding"/>
    <property type="evidence" value="ECO:0007669"/>
    <property type="project" value="UniProtKB-KW"/>
</dbReference>
<evidence type="ECO:0000256" key="1">
    <source>
        <dbReference type="ARBA" id="ARBA00023015"/>
    </source>
</evidence>
<keyword evidence="2" id="KW-0238">DNA-binding</keyword>
<evidence type="ECO:0000313" key="6">
    <source>
        <dbReference type="EMBL" id="OJZ79838.1"/>
    </source>
</evidence>
<dbReference type="SMART" id="SM00066">
    <property type="entry name" value="GAL4"/>
    <property type="match status" value="1"/>
</dbReference>
<organism evidence="6 7">
    <name type="scientific">Aspergillus luchuensis (strain CBS 106.47)</name>
    <dbReference type="NCBI Taxonomy" id="1137211"/>
    <lineage>
        <taxon>Eukaryota</taxon>
        <taxon>Fungi</taxon>
        <taxon>Dikarya</taxon>
        <taxon>Ascomycota</taxon>
        <taxon>Pezizomycotina</taxon>
        <taxon>Eurotiomycetes</taxon>
        <taxon>Eurotiomycetidae</taxon>
        <taxon>Eurotiales</taxon>
        <taxon>Aspergillaceae</taxon>
        <taxon>Aspergillus</taxon>
        <taxon>Aspergillus subgen. Circumdati</taxon>
    </lineage>
</organism>
<dbReference type="CDD" id="cd00067">
    <property type="entry name" value="GAL4"/>
    <property type="match status" value="1"/>
</dbReference>
<dbReference type="GO" id="GO:0008270">
    <property type="term" value="F:zinc ion binding"/>
    <property type="evidence" value="ECO:0007669"/>
    <property type="project" value="InterPro"/>
</dbReference>
<dbReference type="InterPro" id="IPR053187">
    <property type="entry name" value="Notoamide_regulator"/>
</dbReference>
<dbReference type="AlphaFoldDB" id="A0A1M3SZD0"/>
<dbReference type="EMBL" id="KV878270">
    <property type="protein sequence ID" value="OJZ79838.1"/>
    <property type="molecule type" value="Genomic_DNA"/>
</dbReference>
<dbReference type="Proteomes" id="UP000184063">
    <property type="component" value="Unassembled WGS sequence"/>
</dbReference>
<keyword evidence="4" id="KW-0539">Nucleus</keyword>
<dbReference type="GO" id="GO:0000981">
    <property type="term" value="F:DNA-binding transcription factor activity, RNA polymerase II-specific"/>
    <property type="evidence" value="ECO:0007669"/>
    <property type="project" value="InterPro"/>
</dbReference>
<name>A0A1M3SZD0_ASPLC</name>
<accession>A0A1M3SZD0</accession>
<evidence type="ECO:0000256" key="3">
    <source>
        <dbReference type="ARBA" id="ARBA00023163"/>
    </source>
</evidence>
<keyword evidence="3" id="KW-0804">Transcription</keyword>
<evidence type="ECO:0000313" key="7">
    <source>
        <dbReference type="Proteomes" id="UP000184063"/>
    </source>
</evidence>
<dbReference type="Pfam" id="PF00172">
    <property type="entry name" value="Zn_clus"/>
    <property type="match status" value="1"/>
</dbReference>
<evidence type="ECO:0000256" key="2">
    <source>
        <dbReference type="ARBA" id="ARBA00023125"/>
    </source>
</evidence>
<feature type="domain" description="Zn(2)-C6 fungal-type" evidence="5">
    <location>
        <begin position="7"/>
        <end position="34"/>
    </location>
</feature>
<evidence type="ECO:0000256" key="4">
    <source>
        <dbReference type="ARBA" id="ARBA00023242"/>
    </source>
</evidence>
<dbReference type="PANTHER" id="PTHR47256">
    <property type="entry name" value="ZN(II)2CYS6 TRANSCRIPTION FACTOR (EUROFUNG)-RELATED"/>
    <property type="match status" value="1"/>
</dbReference>
<dbReference type="SUPFAM" id="SSF57701">
    <property type="entry name" value="Zn2/Cys6 DNA-binding domain"/>
    <property type="match status" value="1"/>
</dbReference>
<gene>
    <name evidence="6" type="ORF">ASPFODRAFT_519965</name>
</gene>
<evidence type="ECO:0000259" key="5">
    <source>
        <dbReference type="PROSITE" id="PS00463"/>
    </source>
</evidence>